<dbReference type="SMART" id="SM00369">
    <property type="entry name" value="LRR_TYP"/>
    <property type="match status" value="11"/>
</dbReference>
<dbReference type="FunFam" id="3.80.10.10:FF:000611">
    <property type="entry name" value="Capricious, isoform E"/>
    <property type="match status" value="1"/>
</dbReference>
<name>A0A226EP27_FOLCA</name>
<feature type="region of interest" description="Disordered" evidence="5">
    <location>
        <begin position="546"/>
        <end position="568"/>
    </location>
</feature>
<dbReference type="GO" id="GO:0005886">
    <property type="term" value="C:plasma membrane"/>
    <property type="evidence" value="ECO:0007669"/>
    <property type="project" value="TreeGrafter"/>
</dbReference>
<organism evidence="9 10">
    <name type="scientific">Folsomia candida</name>
    <name type="common">Springtail</name>
    <dbReference type="NCBI Taxonomy" id="158441"/>
    <lineage>
        <taxon>Eukaryota</taxon>
        <taxon>Metazoa</taxon>
        <taxon>Ecdysozoa</taxon>
        <taxon>Arthropoda</taxon>
        <taxon>Hexapoda</taxon>
        <taxon>Collembola</taxon>
        <taxon>Entomobryomorpha</taxon>
        <taxon>Isotomoidea</taxon>
        <taxon>Isotomidae</taxon>
        <taxon>Proisotominae</taxon>
        <taxon>Folsomia</taxon>
    </lineage>
</organism>
<dbReference type="SMART" id="SM00082">
    <property type="entry name" value="LRRCT"/>
    <property type="match status" value="1"/>
</dbReference>
<feature type="signal peptide" evidence="7">
    <location>
        <begin position="1"/>
        <end position="27"/>
    </location>
</feature>
<reference evidence="9 10" key="1">
    <citation type="submission" date="2015-12" db="EMBL/GenBank/DDBJ databases">
        <title>The genome of Folsomia candida.</title>
        <authorList>
            <person name="Faddeeva A."/>
            <person name="Derks M.F."/>
            <person name="Anvar Y."/>
            <person name="Smit S."/>
            <person name="Van Straalen N."/>
            <person name="Roelofs D."/>
        </authorList>
    </citation>
    <scope>NUCLEOTIDE SEQUENCE [LARGE SCALE GENOMIC DNA]</scope>
    <source>
        <strain evidence="9 10">VU population</strain>
        <tissue evidence="9">Whole body</tissue>
    </source>
</reference>
<dbReference type="InterPro" id="IPR050541">
    <property type="entry name" value="LRR_TM_domain-containing"/>
</dbReference>
<dbReference type="Pfam" id="PF13855">
    <property type="entry name" value="LRR_8"/>
    <property type="match status" value="4"/>
</dbReference>
<evidence type="ECO:0000256" key="3">
    <source>
        <dbReference type="ARBA" id="ARBA00022737"/>
    </source>
</evidence>
<gene>
    <name evidence="9" type="ORF">Fcan01_07577</name>
</gene>
<keyword evidence="2 7" id="KW-0732">Signal</keyword>
<dbReference type="InterPro" id="IPR001611">
    <property type="entry name" value="Leu-rich_rpt"/>
</dbReference>
<keyword evidence="3" id="KW-0677">Repeat</keyword>
<proteinExistence type="predicted"/>
<dbReference type="PROSITE" id="PS51450">
    <property type="entry name" value="LRR"/>
    <property type="match status" value="2"/>
</dbReference>
<dbReference type="OMA" id="YCPSRCV"/>
<dbReference type="Gene3D" id="3.80.10.10">
    <property type="entry name" value="Ribonuclease Inhibitor"/>
    <property type="match status" value="4"/>
</dbReference>
<keyword evidence="4" id="KW-0325">Glycoprotein</keyword>
<dbReference type="InterPro" id="IPR032675">
    <property type="entry name" value="LRR_dom_sf"/>
</dbReference>
<evidence type="ECO:0000259" key="8">
    <source>
        <dbReference type="SMART" id="SM00082"/>
    </source>
</evidence>
<dbReference type="InterPro" id="IPR003591">
    <property type="entry name" value="Leu-rich_rpt_typical-subtyp"/>
</dbReference>
<dbReference type="AlphaFoldDB" id="A0A226EP27"/>
<dbReference type="PANTHER" id="PTHR24369">
    <property type="entry name" value="ANTIGEN BSP, PUTATIVE-RELATED"/>
    <property type="match status" value="1"/>
</dbReference>
<keyword evidence="6" id="KW-0812">Transmembrane</keyword>
<accession>A0A226EP27</accession>
<dbReference type="InterPro" id="IPR000483">
    <property type="entry name" value="Cys-rich_flank_reg_C"/>
</dbReference>
<keyword evidence="10" id="KW-1185">Reference proteome</keyword>
<evidence type="ECO:0000256" key="5">
    <source>
        <dbReference type="SAM" id="MobiDB-lite"/>
    </source>
</evidence>
<comment type="caution">
    <text evidence="9">The sequence shown here is derived from an EMBL/GenBank/DDBJ whole genome shotgun (WGS) entry which is preliminary data.</text>
</comment>
<feature type="transmembrane region" description="Helical" evidence="6">
    <location>
        <begin position="465"/>
        <end position="487"/>
    </location>
</feature>
<feature type="chain" id="PRO_5013347868" evidence="7">
    <location>
        <begin position="28"/>
        <end position="658"/>
    </location>
</feature>
<dbReference type="Proteomes" id="UP000198287">
    <property type="component" value="Unassembled WGS sequence"/>
</dbReference>
<evidence type="ECO:0000313" key="10">
    <source>
        <dbReference type="Proteomes" id="UP000198287"/>
    </source>
</evidence>
<dbReference type="STRING" id="158441.A0A226EP27"/>
<dbReference type="PANTHER" id="PTHR24369:SF210">
    <property type="entry name" value="CHAOPTIN-RELATED"/>
    <property type="match status" value="1"/>
</dbReference>
<sequence length="658" mass="73518">MRIVLKMRLIHLVVFLCFSGVLESVAAVCPTGCTCDDENLHVNCVEANLDIVPITLNPSVQRLILKNNKIRSIDQGTLTFYHELIHVDLSHNHLIRIQTGSFASQTKLVQLHLNANKISHLSNRTFGGPQSVMNSLAVLNLQNNLLERIESSMFMYVPNLEELDLSQNSLRELNTSAFLGLAGLRILKIDNNELNQIPEVFSNRAFIPSSSSSNNGNQLSPKNNLVPHLADLSLGYNPIEKIVNDAFSAARNLVSLDLRGCRISSIDIHAFRGLGVLRKLILTDNNMMTVPTTSFPPLMQLETLKLGRNPFDRISRNAFVGLKKMKNLEIAGAPELSLVEEAFSNNLDLENVELSNCKKLATLPPKLFKGLSGLKNLNLKDNALQDVPEDIVSWQSLKSLHLEGNPFLCVCELFWLRDLLSDEKFKNSSSFVLCAEPGNLRDKKLTSLSSQDLNCYLQSPIQKTILGVAITVTIIILVIIFFLLYRYHENIKGTCKRGFRRPSRRKRSSVISSCGKELDTATKTSFLSNQSPYPFSDDDFTVRASLMSSGSPGPGANGGNNYNMHSSHTLNPVTMNSLNYPYNSNSFNSHSLHHPSHHYKSSPNNYASPNYSNEYDAPINSINYPHLHNHSQQIDHNLPIHYALHQHQPVKPIPITEL</sequence>
<dbReference type="SUPFAM" id="SSF52058">
    <property type="entry name" value="L domain-like"/>
    <property type="match status" value="1"/>
</dbReference>
<dbReference type="OrthoDB" id="1055097at2759"/>
<dbReference type="EMBL" id="LNIX01000003">
    <property type="protein sequence ID" value="OXA58764.1"/>
    <property type="molecule type" value="Genomic_DNA"/>
</dbReference>
<evidence type="ECO:0000256" key="7">
    <source>
        <dbReference type="SAM" id="SignalP"/>
    </source>
</evidence>
<protein>
    <submittedName>
        <fullName evidence="9">Leucine-rich repeat neuronal protein 2</fullName>
    </submittedName>
</protein>
<feature type="domain" description="LRRCT" evidence="8">
    <location>
        <begin position="405"/>
        <end position="456"/>
    </location>
</feature>
<evidence type="ECO:0000313" key="9">
    <source>
        <dbReference type="EMBL" id="OXA58764.1"/>
    </source>
</evidence>
<evidence type="ECO:0000256" key="4">
    <source>
        <dbReference type="ARBA" id="ARBA00023180"/>
    </source>
</evidence>
<keyword evidence="6" id="KW-0472">Membrane</keyword>
<keyword evidence="6" id="KW-1133">Transmembrane helix</keyword>
<keyword evidence="1" id="KW-0433">Leucine-rich repeat</keyword>
<dbReference type="FunFam" id="3.80.10.10:FF:000770">
    <property type="entry name" value="Uncharacterized protein"/>
    <property type="match status" value="1"/>
</dbReference>
<evidence type="ECO:0000256" key="6">
    <source>
        <dbReference type="SAM" id="Phobius"/>
    </source>
</evidence>
<evidence type="ECO:0000256" key="1">
    <source>
        <dbReference type="ARBA" id="ARBA00022614"/>
    </source>
</evidence>
<evidence type="ECO:0000256" key="2">
    <source>
        <dbReference type="ARBA" id="ARBA00022729"/>
    </source>
</evidence>